<dbReference type="OrthoDB" id="1732691at2759"/>
<evidence type="ECO:0000256" key="6">
    <source>
        <dbReference type="ARBA" id="ARBA00022679"/>
    </source>
</evidence>
<dbReference type="PANTHER" id="PTHR11825">
    <property type="entry name" value="SUBGROUP IIII AMINOTRANSFERASE"/>
    <property type="match status" value="1"/>
</dbReference>
<dbReference type="InterPro" id="IPR001544">
    <property type="entry name" value="Aminotrans_IV"/>
</dbReference>
<protein>
    <recommendedName>
        <fullName evidence="3">branched-chain-amino-acid transaminase</fullName>
        <ecNumber evidence="3">2.6.1.42</ecNumber>
    </recommendedName>
</protein>
<dbReference type="EC" id="2.6.1.42" evidence="3"/>
<evidence type="ECO:0000313" key="9">
    <source>
        <dbReference type="EMBL" id="ETO36257.1"/>
    </source>
</evidence>
<evidence type="ECO:0000256" key="2">
    <source>
        <dbReference type="ARBA" id="ARBA00009320"/>
    </source>
</evidence>
<dbReference type="Gene3D" id="3.30.470.10">
    <property type="match status" value="1"/>
</dbReference>
<dbReference type="OMA" id="TDFRFIA"/>
<dbReference type="FunFam" id="3.30.470.10:FF:000002">
    <property type="entry name" value="Branched-chain-amino-acid aminotransferase"/>
    <property type="match status" value="1"/>
</dbReference>
<evidence type="ECO:0000256" key="7">
    <source>
        <dbReference type="ARBA" id="ARBA00022898"/>
    </source>
</evidence>
<dbReference type="InterPro" id="IPR005786">
    <property type="entry name" value="B_amino_transII"/>
</dbReference>
<dbReference type="AlphaFoldDB" id="X6PF01"/>
<keyword evidence="6 9" id="KW-0808">Transferase</keyword>
<keyword evidence="4 9" id="KW-0032">Aminotransferase</keyword>
<organism evidence="9 10">
    <name type="scientific">Reticulomyxa filosa</name>
    <dbReference type="NCBI Taxonomy" id="46433"/>
    <lineage>
        <taxon>Eukaryota</taxon>
        <taxon>Sar</taxon>
        <taxon>Rhizaria</taxon>
        <taxon>Retaria</taxon>
        <taxon>Foraminifera</taxon>
        <taxon>Monothalamids</taxon>
        <taxon>Reticulomyxidae</taxon>
        <taxon>Reticulomyxa</taxon>
    </lineage>
</organism>
<evidence type="ECO:0000256" key="4">
    <source>
        <dbReference type="ARBA" id="ARBA00022576"/>
    </source>
</evidence>
<dbReference type="NCBIfam" id="TIGR01123">
    <property type="entry name" value="ilvE_II"/>
    <property type="match status" value="1"/>
</dbReference>
<dbReference type="NCBIfam" id="NF009897">
    <property type="entry name" value="PRK13357.1"/>
    <property type="match status" value="1"/>
</dbReference>
<evidence type="ECO:0000256" key="8">
    <source>
        <dbReference type="ARBA" id="ARBA00023304"/>
    </source>
</evidence>
<dbReference type="EMBL" id="ASPP01000845">
    <property type="protein sequence ID" value="ETO36257.1"/>
    <property type="molecule type" value="Genomic_DNA"/>
</dbReference>
<dbReference type="Proteomes" id="UP000023152">
    <property type="component" value="Unassembled WGS sequence"/>
</dbReference>
<dbReference type="InterPro" id="IPR033939">
    <property type="entry name" value="BCAT_family"/>
</dbReference>
<reference evidence="9 10" key="1">
    <citation type="journal article" date="2013" name="Curr. Biol.">
        <title>The Genome of the Foraminiferan Reticulomyxa filosa.</title>
        <authorList>
            <person name="Glockner G."/>
            <person name="Hulsmann N."/>
            <person name="Schleicher M."/>
            <person name="Noegel A.A."/>
            <person name="Eichinger L."/>
            <person name="Gallinger C."/>
            <person name="Pawlowski J."/>
            <person name="Sierra R."/>
            <person name="Euteneuer U."/>
            <person name="Pillet L."/>
            <person name="Moustafa A."/>
            <person name="Platzer M."/>
            <person name="Groth M."/>
            <person name="Szafranski K."/>
            <person name="Schliwa M."/>
        </authorList>
    </citation>
    <scope>NUCLEOTIDE SEQUENCE [LARGE SCALE GENOMIC DNA]</scope>
</reference>
<keyword evidence="7" id="KW-0663">Pyridoxal phosphate</keyword>
<dbReference type="Gene3D" id="3.20.10.10">
    <property type="entry name" value="D-amino Acid Aminotransferase, subunit A, domain 2"/>
    <property type="match status" value="1"/>
</dbReference>
<dbReference type="InterPro" id="IPR043132">
    <property type="entry name" value="BCAT-like_C"/>
</dbReference>
<proteinExistence type="inferred from homology"/>
<comment type="caution">
    <text evidence="9">The sequence shown here is derived from an EMBL/GenBank/DDBJ whole genome shotgun (WGS) entry which is preliminary data.</text>
</comment>
<name>X6PF01_RETFI</name>
<dbReference type="InterPro" id="IPR036038">
    <property type="entry name" value="Aminotransferase-like"/>
</dbReference>
<gene>
    <name evidence="9" type="ORF">RFI_00805</name>
</gene>
<evidence type="ECO:0000256" key="1">
    <source>
        <dbReference type="ARBA" id="ARBA00001933"/>
    </source>
</evidence>
<keyword evidence="10" id="KW-1185">Reference proteome</keyword>
<dbReference type="GO" id="GO:0004084">
    <property type="term" value="F:branched-chain-amino-acid transaminase activity"/>
    <property type="evidence" value="ECO:0007669"/>
    <property type="project" value="UniProtKB-EC"/>
</dbReference>
<keyword evidence="8" id="KW-0100">Branched-chain amino acid biosynthesis</keyword>
<evidence type="ECO:0000313" key="10">
    <source>
        <dbReference type="Proteomes" id="UP000023152"/>
    </source>
</evidence>
<evidence type="ECO:0000256" key="5">
    <source>
        <dbReference type="ARBA" id="ARBA00022605"/>
    </source>
</evidence>
<accession>X6PF01</accession>
<sequence>MRSLSVFFRARLWKQRIDNVLYSRYHMPINKRLFSLTSKPLKSSVDIDSKKLIIQKTTSPKKKTAYEQLIFGHEFTDHMLEIDWDQVNGWHEPIIRPYGPLSLEPSASVLHYAIEAFEGLKAYVDATDPTKIRLFRPDQNVNRLLNSCTRLALPSFNGDEFLKCLYTLLHLDRSWVPSKDNYSLYIRPNIISTHPFIGIAPSQAAKLYVILSPVGPHYREGFKPVSLYCTQDYVRAWPKGTGSNKLGLNYAPTIVPQLQAAEKGYSQVMWLFGTMNQFFFWINEKKEKELITCPLDGSILPGVTRDSILKICKDWNEFKVTERPFTMKEVTKAITEGRMLESFGAGTASIISPIKLIHYKGKDYNIPLNPQNPNENAGPLARKLFKAITDIQKFNTLHHVLCYKSFLLPKMLSLIDKPKLYLFFVVLHPSWLLLQTQYHETKNVKLKSEVALSAFQSKHVIQSTTGFCKMIETSESFQNEEFCVLAPTSLY</sequence>
<comment type="cofactor">
    <cofactor evidence="1">
        <name>pyridoxal 5'-phosphate</name>
        <dbReference type="ChEBI" id="CHEBI:597326"/>
    </cofactor>
</comment>
<dbReference type="InterPro" id="IPR043131">
    <property type="entry name" value="BCAT-like_N"/>
</dbReference>
<evidence type="ECO:0000256" key="3">
    <source>
        <dbReference type="ARBA" id="ARBA00013053"/>
    </source>
</evidence>
<dbReference type="GO" id="GO:0009082">
    <property type="term" value="P:branched-chain amino acid biosynthetic process"/>
    <property type="evidence" value="ECO:0007669"/>
    <property type="project" value="UniProtKB-KW"/>
</dbReference>
<keyword evidence="5" id="KW-0028">Amino-acid biosynthesis</keyword>
<dbReference type="SUPFAM" id="SSF56752">
    <property type="entry name" value="D-aminoacid aminotransferase-like PLP-dependent enzymes"/>
    <property type="match status" value="1"/>
</dbReference>
<dbReference type="CDD" id="cd01557">
    <property type="entry name" value="BCAT_beta_family"/>
    <property type="match status" value="1"/>
</dbReference>
<dbReference type="PANTHER" id="PTHR11825:SF44">
    <property type="entry name" value="BRANCHED-CHAIN-AMINO-ACID AMINOTRANSFERASE"/>
    <property type="match status" value="1"/>
</dbReference>
<comment type="similarity">
    <text evidence="2">Belongs to the class-IV pyridoxal-phosphate-dependent aminotransferase family.</text>
</comment>
<dbReference type="GO" id="GO:0008652">
    <property type="term" value="P:amino acid biosynthetic process"/>
    <property type="evidence" value="ECO:0007669"/>
    <property type="project" value="UniProtKB-KW"/>
</dbReference>
<dbReference type="Pfam" id="PF01063">
    <property type="entry name" value="Aminotran_4"/>
    <property type="match status" value="1"/>
</dbReference>